<protein>
    <submittedName>
        <fullName evidence="2">Uncharacterized protein</fullName>
    </submittedName>
</protein>
<accession>M2PBQ0</accession>
<dbReference type="Proteomes" id="UP000014137">
    <property type="component" value="Unassembled WGS sequence"/>
</dbReference>
<comment type="caution">
    <text evidence="2">The sequence shown here is derived from an EMBL/GenBank/DDBJ whole genome shotgun (WGS) entry which is preliminary data.</text>
</comment>
<evidence type="ECO:0000313" key="3">
    <source>
        <dbReference type="Proteomes" id="UP000014137"/>
    </source>
</evidence>
<feature type="compositionally biased region" description="Basic and acidic residues" evidence="1">
    <location>
        <begin position="89"/>
        <end position="99"/>
    </location>
</feature>
<name>M2PBQ0_9PSEU</name>
<evidence type="ECO:0000313" key="2">
    <source>
        <dbReference type="EMBL" id="EMD21758.1"/>
    </source>
</evidence>
<feature type="region of interest" description="Disordered" evidence="1">
    <location>
        <begin position="89"/>
        <end position="132"/>
    </location>
</feature>
<evidence type="ECO:0000256" key="1">
    <source>
        <dbReference type="SAM" id="MobiDB-lite"/>
    </source>
</evidence>
<dbReference type="AlphaFoldDB" id="M2PBQ0"/>
<dbReference type="Pfam" id="PF14440">
    <property type="entry name" value="XOO_2897-deam"/>
    <property type="match status" value="1"/>
</dbReference>
<reference evidence="2 3" key="1">
    <citation type="submission" date="2012-10" db="EMBL/GenBank/DDBJ databases">
        <title>Genome assembly of Amycolatopsis azurea DSM 43854.</title>
        <authorList>
            <person name="Khatri I."/>
            <person name="Kaur I."/>
            <person name="Subramanian S."/>
            <person name="Mayilraj S."/>
        </authorList>
    </citation>
    <scope>NUCLEOTIDE SEQUENCE [LARGE SCALE GENOMIC DNA]</scope>
    <source>
        <strain evidence="2 3">DSM 43854</strain>
    </source>
</reference>
<sequence>MRMLSQAALDGSPNLVRVYRESGQYIAARHDREAAAHQAAAAGMVAEITAVAATASQNAETAQAVAATARNAAAEATDHANRAEDFADAARGHAQRARESANQAEESARQAAQSAAVAQQAATRASQSSVSATRSAISARGSANIAFRHARSAESAARAAYQAAKDAGADANAAVAAAHDARKKAIDRANTEIADARAKFEADAKKACEAVPAGPDHDDCINRANRINRMIADPKGESERNVAICNQFKGHSEVAFNNCLKGTYNPALTYLINKAIADAQDEADTEQFWITAGVIVATVALVAVGLYCAEVCTAPMIAGLAGLEAGFLAEAAGAGLLITIGADLATGFAAEALLASRVAALSDAAFLSGIAVRSSLAQLDLRFIGQKAGKCITGLAKARENATVAGNGLCLKEIQYGRWGDELGDLAYLYRRTVGSMNPGINVAVAKLPGWLDPRFGDEYIRAFSGSGLHSERRIIAEIDKQIAEARKLDPNNTALDIKNITELFTERSPCEACAKFLEGQLSPETLVKYGVYYLKETENETQNLLALLRERANGGR</sequence>
<dbReference type="InterPro" id="IPR032722">
    <property type="entry name" value="Deaminase_XOO_2897"/>
</dbReference>
<feature type="compositionally biased region" description="Low complexity" evidence="1">
    <location>
        <begin position="100"/>
        <end position="132"/>
    </location>
</feature>
<proteinExistence type="predicted"/>
<gene>
    <name evidence="2" type="ORF">C791_0935</name>
</gene>
<organism evidence="2 3">
    <name type="scientific">Amycolatopsis azurea DSM 43854</name>
    <dbReference type="NCBI Taxonomy" id="1238180"/>
    <lineage>
        <taxon>Bacteria</taxon>
        <taxon>Bacillati</taxon>
        <taxon>Actinomycetota</taxon>
        <taxon>Actinomycetes</taxon>
        <taxon>Pseudonocardiales</taxon>
        <taxon>Pseudonocardiaceae</taxon>
        <taxon>Amycolatopsis</taxon>
    </lineage>
</organism>
<dbReference type="EMBL" id="ANMG01000122">
    <property type="protein sequence ID" value="EMD21758.1"/>
    <property type="molecule type" value="Genomic_DNA"/>
</dbReference>
<dbReference type="PATRIC" id="fig|1238180.3.peg.8526"/>